<reference evidence="9" key="1">
    <citation type="submission" date="2022-04" db="EMBL/GenBank/DDBJ databases">
        <title>Carnegiea gigantea Genome sequencing and assembly v2.</title>
        <authorList>
            <person name="Copetti D."/>
            <person name="Sanderson M.J."/>
            <person name="Burquez A."/>
            <person name="Wojciechowski M.F."/>
        </authorList>
    </citation>
    <scope>NUCLEOTIDE SEQUENCE</scope>
    <source>
        <strain evidence="9">SGP5-SGP5p</strain>
        <tissue evidence="9">Aerial part</tissue>
    </source>
</reference>
<dbReference type="InterPro" id="IPR055414">
    <property type="entry name" value="LRR_R13L4/SHOC2-like"/>
</dbReference>
<dbReference type="Gene3D" id="3.40.50.300">
    <property type="entry name" value="P-loop containing nucleotide triphosphate hydrolases"/>
    <property type="match status" value="1"/>
</dbReference>
<evidence type="ECO:0000313" key="9">
    <source>
        <dbReference type="EMBL" id="KAJ8434037.1"/>
    </source>
</evidence>
<dbReference type="GO" id="GO:0006952">
    <property type="term" value="P:defense response"/>
    <property type="evidence" value="ECO:0007669"/>
    <property type="project" value="UniProtKB-KW"/>
</dbReference>
<comment type="caution">
    <text evidence="9">The sequence shown here is derived from an EMBL/GenBank/DDBJ whole genome shotgun (WGS) entry which is preliminary data.</text>
</comment>
<keyword evidence="10" id="KW-1185">Reference proteome</keyword>
<keyword evidence="2" id="KW-0677">Repeat</keyword>
<feature type="domain" description="Disease resistance protein winged helix" evidence="6">
    <location>
        <begin position="202"/>
        <end position="274"/>
    </location>
</feature>
<dbReference type="GO" id="GO:0043531">
    <property type="term" value="F:ADP binding"/>
    <property type="evidence" value="ECO:0007669"/>
    <property type="project" value="InterPro"/>
</dbReference>
<evidence type="ECO:0000256" key="3">
    <source>
        <dbReference type="ARBA" id="ARBA00022821"/>
    </source>
</evidence>
<evidence type="ECO:0008006" key="11">
    <source>
        <dbReference type="Google" id="ProtNLM"/>
    </source>
</evidence>
<dbReference type="Pfam" id="PF25019">
    <property type="entry name" value="LRR_R13L1-DRL21"/>
    <property type="match status" value="1"/>
</dbReference>
<name>A0A9Q1Q9K8_9CARY</name>
<accession>A0A9Q1Q9K8</accession>
<dbReference type="Gene3D" id="1.10.8.430">
    <property type="entry name" value="Helical domain of apoptotic protease-activating factors"/>
    <property type="match status" value="1"/>
</dbReference>
<keyword evidence="1" id="KW-0433">Leucine-rich repeat</keyword>
<evidence type="ECO:0000256" key="2">
    <source>
        <dbReference type="ARBA" id="ARBA00022737"/>
    </source>
</evidence>
<dbReference type="InterPro" id="IPR002182">
    <property type="entry name" value="NB-ARC"/>
</dbReference>
<sequence>MSREIKKIREKLDGIADDAAKFDFKYVDKDGIDQVVRKLKAKLDRSKYLLVLDDMWTEDHGKWLELKDYLLGLGQRGSRMVVTTRSEKTARAVRSNIIYKLEGLSEEDSWHLFESIVGSGQAIRDDLVDIGKDILKNCANVPLAIKVIGSLLYDQDKRTWESLRHRRLSEIRKGENDVLPILKFSYHNLSPTLKSCFSYCAVFPKDFVIEKDMLISLWMAQGYLGALDEDQSMEDVGEEYFQILLQRCFFQDIKKDRYGEILSCKMHDLMHDVAQEVAGKEIMVANSTTGSLDPHVQIRHIYFEGNPSDCTNRFISKAQIRTYLQGGDSWRFQFPLSTLLKNWMNLRAVHLAGTRLQSLPNDIGKLLHLRHLDVSGSGLEMLPESLTKLVNLQTLRLRRLDQLRELPRDLARLVKLRVLDIPGCESLKYMPDGMNRMTCLNTLPMFVVAERDSSMKQQLEDLRALSTLKGSLEIRIDKKFVYKKKEMNSRGGYMSNKEYLNEIEIQWFGGDEDKNENEEDLLEDLQPHSNLRGLTIVRYRGTKIPRWGIENNLATFLPKLVDICISHCDGLQSLPWLGKLQFLKSLNVINSYNLKYMEDRIFSWSDSSTGSYGAAREVIQQESSSFFPSLESLCLRDLPKLKGWWRGFSTSGSVMEDDEMMGGESSVQTVGADRLPSFSQLSELEICDCHDLTVIPLCPTVETLTLRRFNERLQIMTKKKEDQREECGSSDSGSSSRDGPKMRVVSTDNARHLKSLPPVAFQCLANLDIGWDSKVESLSEIEVVFRSCSSSLRTLEIRGCSKLRSVSGGLEYLTALESLELWDLEELRFDETDGEGEGEEEERTDMPWRSLGQCLRSLTLGELTKVDDLPKGMSYLTALQSLTIDYRPLKDLPEWIECLSSLQSLQIQSCRHLESLPEALRKLTSLQRLELHHCNDIIERRCQNPNGEDWPKIQHIPNINLTGVFFYLP</sequence>
<evidence type="ECO:0000313" key="10">
    <source>
        <dbReference type="Proteomes" id="UP001153076"/>
    </source>
</evidence>
<feature type="domain" description="Disease resistance R13L4/SHOC-2-like LRR" evidence="7">
    <location>
        <begin position="340"/>
        <end position="592"/>
    </location>
</feature>
<evidence type="ECO:0000259" key="5">
    <source>
        <dbReference type="Pfam" id="PF00931"/>
    </source>
</evidence>
<dbReference type="EMBL" id="JAKOGI010000505">
    <property type="protein sequence ID" value="KAJ8434037.1"/>
    <property type="molecule type" value="Genomic_DNA"/>
</dbReference>
<feature type="domain" description="R13L1/DRL21-like LRR repeat region" evidence="8">
    <location>
        <begin position="877"/>
        <end position="934"/>
    </location>
</feature>
<feature type="domain" description="NB-ARC" evidence="5">
    <location>
        <begin position="26"/>
        <end position="119"/>
    </location>
</feature>
<evidence type="ECO:0000256" key="1">
    <source>
        <dbReference type="ARBA" id="ARBA00022614"/>
    </source>
</evidence>
<dbReference type="PRINTS" id="PR00364">
    <property type="entry name" value="DISEASERSIST"/>
</dbReference>
<dbReference type="InterPro" id="IPR056789">
    <property type="entry name" value="LRR_R13L1-DRL21"/>
</dbReference>
<dbReference type="Proteomes" id="UP001153076">
    <property type="component" value="Unassembled WGS sequence"/>
</dbReference>
<dbReference type="PANTHER" id="PTHR36766">
    <property type="entry name" value="PLANT BROAD-SPECTRUM MILDEW RESISTANCE PROTEIN RPW8"/>
    <property type="match status" value="1"/>
</dbReference>
<dbReference type="Gene3D" id="3.80.10.10">
    <property type="entry name" value="Ribonuclease Inhibitor"/>
    <property type="match status" value="4"/>
</dbReference>
<dbReference type="Pfam" id="PF23598">
    <property type="entry name" value="LRR_14"/>
    <property type="match status" value="1"/>
</dbReference>
<evidence type="ECO:0000256" key="4">
    <source>
        <dbReference type="SAM" id="MobiDB-lite"/>
    </source>
</evidence>
<dbReference type="InterPro" id="IPR032675">
    <property type="entry name" value="LRR_dom_sf"/>
</dbReference>
<dbReference type="OrthoDB" id="5279713at2759"/>
<organism evidence="9 10">
    <name type="scientific">Carnegiea gigantea</name>
    <dbReference type="NCBI Taxonomy" id="171969"/>
    <lineage>
        <taxon>Eukaryota</taxon>
        <taxon>Viridiplantae</taxon>
        <taxon>Streptophyta</taxon>
        <taxon>Embryophyta</taxon>
        <taxon>Tracheophyta</taxon>
        <taxon>Spermatophyta</taxon>
        <taxon>Magnoliopsida</taxon>
        <taxon>eudicotyledons</taxon>
        <taxon>Gunneridae</taxon>
        <taxon>Pentapetalae</taxon>
        <taxon>Caryophyllales</taxon>
        <taxon>Cactineae</taxon>
        <taxon>Cactaceae</taxon>
        <taxon>Cactoideae</taxon>
        <taxon>Echinocereeae</taxon>
        <taxon>Carnegiea</taxon>
    </lineage>
</organism>
<dbReference type="Gene3D" id="1.10.10.10">
    <property type="entry name" value="Winged helix-like DNA-binding domain superfamily/Winged helix DNA-binding domain"/>
    <property type="match status" value="1"/>
</dbReference>
<dbReference type="InterPro" id="IPR042197">
    <property type="entry name" value="Apaf_helical"/>
</dbReference>
<dbReference type="FunFam" id="1.10.10.10:FF:000322">
    <property type="entry name" value="Probable disease resistance protein At1g63360"/>
    <property type="match status" value="1"/>
</dbReference>
<dbReference type="SUPFAM" id="SSF52058">
    <property type="entry name" value="L domain-like"/>
    <property type="match status" value="1"/>
</dbReference>
<dbReference type="InterPro" id="IPR058922">
    <property type="entry name" value="WHD_DRP"/>
</dbReference>
<evidence type="ECO:0000259" key="6">
    <source>
        <dbReference type="Pfam" id="PF23559"/>
    </source>
</evidence>
<proteinExistence type="predicted"/>
<dbReference type="PANTHER" id="PTHR36766:SF35">
    <property type="entry name" value="DISEASE RESISTANCE PROTEIN RGA3"/>
    <property type="match status" value="1"/>
</dbReference>
<protein>
    <recommendedName>
        <fullName evidence="11">NB-ARC domain-containing protein</fullName>
    </recommendedName>
</protein>
<dbReference type="Pfam" id="PF23559">
    <property type="entry name" value="WHD_DRP"/>
    <property type="match status" value="1"/>
</dbReference>
<dbReference type="SUPFAM" id="SSF52540">
    <property type="entry name" value="P-loop containing nucleoside triphosphate hydrolases"/>
    <property type="match status" value="1"/>
</dbReference>
<dbReference type="InterPro" id="IPR027417">
    <property type="entry name" value="P-loop_NTPase"/>
</dbReference>
<evidence type="ECO:0000259" key="7">
    <source>
        <dbReference type="Pfam" id="PF23598"/>
    </source>
</evidence>
<dbReference type="Pfam" id="PF00931">
    <property type="entry name" value="NB-ARC"/>
    <property type="match status" value="1"/>
</dbReference>
<evidence type="ECO:0000259" key="8">
    <source>
        <dbReference type="Pfam" id="PF25019"/>
    </source>
</evidence>
<gene>
    <name evidence="9" type="ORF">Cgig2_001230</name>
</gene>
<dbReference type="InterPro" id="IPR036388">
    <property type="entry name" value="WH-like_DNA-bd_sf"/>
</dbReference>
<feature type="region of interest" description="Disordered" evidence="4">
    <location>
        <begin position="720"/>
        <end position="743"/>
    </location>
</feature>
<dbReference type="AlphaFoldDB" id="A0A9Q1Q9K8"/>
<keyword evidence="3" id="KW-0611">Plant defense</keyword>